<dbReference type="RefSeq" id="WP_146882294.1">
    <property type="nucleotide sequence ID" value="NZ_BJXB01000002.1"/>
</dbReference>
<sequence length="575" mass="64170">MIQRDFRTPTTQKPRARSRMHVVSLMVFLGLSSAYAWKPNTHVYLAEEVMKDAIPDGQVTICRTNFVTHEITQNCSNYQVDPEILQAIRSYPQQFRAGVLGPDAYPDILTGQQVIHPDESLPHKPEPPGGTNSWLQYLWDRSNAEQGGNRLPVRAFTVGFLTHSAGDLFGHTFVNNYTGGPFSIGPNAVRHVVLEGYIGKRTPNITDIYGQPVTENSFSIDQGVREFIYQNMVNATPGSVLLNQLMGGGGTTASVPYIYSNMRAGLQRDIDSYYAALRDFDRRSDEKVRAAENCRALDFSCSATLLYGEAAAIQLEKAAFRVANGPIVTYKEYWVDDIDLGLRAWPELSQQLAKALVFNPNGVDTARAQQLAQTYVQEHLLSMSGVPDFVGITWEVIEKILDALVPQFLIDAINDLKRDLLNTMLQAAIGMTVDDLKKYVTNPELYFDQVMATGPNPITIDAFNRQELHIDENGMPNPSNPTRFDYRQVAAAYNTVTLTKMLMLGSGEMNRLLQDLGSSQRLQAPNIMLGFVRSLDDSNQWVANNPYQLILANDCNAFRQVFMQQSGEVDACVNN</sequence>
<evidence type="ECO:0000313" key="1">
    <source>
        <dbReference type="EMBL" id="GEM45034.1"/>
    </source>
</evidence>
<accession>A0A511MWT5</accession>
<dbReference type="EMBL" id="BJXB01000002">
    <property type="protein sequence ID" value="GEM45034.1"/>
    <property type="molecule type" value="Genomic_DNA"/>
</dbReference>
<gene>
    <name evidence="1" type="ORF">DC3_06690</name>
</gene>
<organism evidence="1 2">
    <name type="scientific">Deinococcus cellulosilyticus (strain DSM 18568 / NBRC 106333 / KACC 11606 / 5516J-15)</name>
    <dbReference type="NCBI Taxonomy" id="1223518"/>
    <lineage>
        <taxon>Bacteria</taxon>
        <taxon>Thermotogati</taxon>
        <taxon>Deinococcota</taxon>
        <taxon>Deinococci</taxon>
        <taxon>Deinococcales</taxon>
        <taxon>Deinococcaceae</taxon>
        <taxon>Deinococcus</taxon>
    </lineage>
</organism>
<evidence type="ECO:0008006" key="3">
    <source>
        <dbReference type="Google" id="ProtNLM"/>
    </source>
</evidence>
<comment type="caution">
    <text evidence="1">The sequence shown here is derived from an EMBL/GenBank/DDBJ whole genome shotgun (WGS) entry which is preliminary data.</text>
</comment>
<proteinExistence type="predicted"/>
<reference evidence="1 2" key="1">
    <citation type="submission" date="2019-07" db="EMBL/GenBank/DDBJ databases">
        <title>Whole genome shotgun sequence of Deinococcus cellulosilyticus NBRC 106333.</title>
        <authorList>
            <person name="Hosoyama A."/>
            <person name="Uohara A."/>
            <person name="Ohji S."/>
            <person name="Ichikawa N."/>
        </authorList>
    </citation>
    <scope>NUCLEOTIDE SEQUENCE [LARGE SCALE GENOMIC DNA]</scope>
    <source>
        <strain evidence="1 2">NBRC 106333</strain>
    </source>
</reference>
<dbReference type="AlphaFoldDB" id="A0A511MWT5"/>
<dbReference type="Proteomes" id="UP000321306">
    <property type="component" value="Unassembled WGS sequence"/>
</dbReference>
<evidence type="ECO:0000313" key="2">
    <source>
        <dbReference type="Proteomes" id="UP000321306"/>
    </source>
</evidence>
<keyword evidence="2" id="KW-1185">Reference proteome</keyword>
<protein>
    <recommendedName>
        <fullName evidence="3">Phospholipase C/D domain-containing protein</fullName>
    </recommendedName>
</protein>
<name>A0A511MWT5_DEIC1</name>
<dbReference type="OrthoDB" id="57050at2"/>